<name>A0A6M4M9V2_9ALTE</name>
<dbReference type="Proteomes" id="UP000219285">
    <property type="component" value="Chromosome"/>
</dbReference>
<keyword evidence="2" id="KW-1185">Reference proteome</keyword>
<evidence type="ECO:0000313" key="1">
    <source>
        <dbReference type="EMBL" id="QJR79951.1"/>
    </source>
</evidence>
<sequence length="70" mass="7937">MRDITILHDLLHFQCPNLHQKRLNSLMLAVKSLLDGQQLSLTELGRNIAGTIAAKHNLNRIDRLLAIRSL</sequence>
<reference evidence="1 2" key="2">
    <citation type="submission" date="2020-04" db="EMBL/GenBank/DDBJ databases">
        <title>Complete genome sequence of Alteromonas pelagimontana 5.12T.</title>
        <authorList>
            <person name="Sinha R.K."/>
            <person name="Krishnan K.P."/>
            <person name="Kurian J.P."/>
        </authorList>
    </citation>
    <scope>NUCLEOTIDE SEQUENCE [LARGE SCALE GENOMIC DNA]</scope>
    <source>
        <strain evidence="1 2">5.12</strain>
    </source>
</reference>
<accession>A0A6M4M9V2</accession>
<protein>
    <recommendedName>
        <fullName evidence="3">IS4 family transposase</fullName>
    </recommendedName>
</protein>
<organism evidence="1 2">
    <name type="scientific">Alteromonas pelagimontana</name>
    <dbReference type="NCBI Taxonomy" id="1858656"/>
    <lineage>
        <taxon>Bacteria</taxon>
        <taxon>Pseudomonadati</taxon>
        <taxon>Pseudomonadota</taxon>
        <taxon>Gammaproteobacteria</taxon>
        <taxon>Alteromonadales</taxon>
        <taxon>Alteromonadaceae</taxon>
        <taxon>Alteromonas/Salinimonas group</taxon>
        <taxon>Alteromonas</taxon>
    </lineage>
</organism>
<evidence type="ECO:0000313" key="2">
    <source>
        <dbReference type="Proteomes" id="UP000219285"/>
    </source>
</evidence>
<dbReference type="PANTHER" id="PTHR35404">
    <property type="entry name" value="TRANSPOSASE OF TN10"/>
    <property type="match status" value="1"/>
</dbReference>
<dbReference type="PANTHER" id="PTHR35404:SF8">
    <property type="entry name" value="TRANSPOSASE OF TN10"/>
    <property type="match status" value="1"/>
</dbReference>
<proteinExistence type="predicted"/>
<dbReference type="EMBL" id="CP052766">
    <property type="protein sequence ID" value="QJR79951.1"/>
    <property type="molecule type" value="Genomic_DNA"/>
</dbReference>
<reference evidence="2" key="1">
    <citation type="submission" date="2014-12" db="EMBL/GenBank/DDBJ databases">
        <title>Complete genome sequence of a multi-drug resistant Klebsiella pneumoniae.</title>
        <authorList>
            <person name="Hua X."/>
            <person name="Chen Q."/>
            <person name="Li X."/>
            <person name="Feng Y."/>
            <person name="Ruan Z."/>
            <person name="Yu Y."/>
        </authorList>
    </citation>
    <scope>NUCLEOTIDE SEQUENCE [LARGE SCALE GENOMIC DNA]</scope>
    <source>
        <strain evidence="2">5.12</strain>
    </source>
</reference>
<evidence type="ECO:0008006" key="3">
    <source>
        <dbReference type="Google" id="ProtNLM"/>
    </source>
</evidence>
<gene>
    <name evidence="1" type="ORF">CA267_003695</name>
</gene>
<dbReference type="OrthoDB" id="6140187at2"/>
<dbReference type="KEGG" id="apel:CA267_003695"/>
<dbReference type="AlphaFoldDB" id="A0A6M4M9V2"/>